<dbReference type="PANTHER" id="PTHR43257">
    <property type="entry name" value="PYRUVATE DEHYDROGENASE E1 COMPONENT BETA SUBUNIT"/>
    <property type="match status" value="1"/>
</dbReference>
<evidence type="ECO:0000256" key="1">
    <source>
        <dbReference type="ARBA" id="ARBA00001964"/>
    </source>
</evidence>
<name>A0A5A7MNE3_9PROT</name>
<dbReference type="Gene3D" id="3.40.50.920">
    <property type="match status" value="1"/>
</dbReference>
<evidence type="ECO:0000256" key="2">
    <source>
        <dbReference type="ARBA" id="ARBA00023002"/>
    </source>
</evidence>
<proteinExistence type="predicted"/>
<feature type="domain" description="Transketolase-like pyrimidine-binding" evidence="4">
    <location>
        <begin position="4"/>
        <end position="179"/>
    </location>
</feature>
<evidence type="ECO:0000313" key="5">
    <source>
        <dbReference type="EMBL" id="GEQ96545.1"/>
    </source>
</evidence>
<dbReference type="InterPro" id="IPR009014">
    <property type="entry name" value="Transketo_C/PFOR_II"/>
</dbReference>
<dbReference type="FunFam" id="3.40.50.920:FF:000001">
    <property type="entry name" value="Pyruvate dehydrogenase E1 beta subunit"/>
    <property type="match status" value="1"/>
</dbReference>
<evidence type="ECO:0000259" key="4">
    <source>
        <dbReference type="SMART" id="SM00861"/>
    </source>
</evidence>
<dbReference type="SMART" id="SM00861">
    <property type="entry name" value="Transket_pyr"/>
    <property type="match status" value="1"/>
</dbReference>
<dbReference type="SUPFAM" id="SSF52922">
    <property type="entry name" value="TK C-terminal domain-like"/>
    <property type="match status" value="1"/>
</dbReference>
<comment type="cofactor">
    <cofactor evidence="1">
        <name>thiamine diphosphate</name>
        <dbReference type="ChEBI" id="CHEBI:58937"/>
    </cofactor>
</comment>
<reference evidence="5 6" key="1">
    <citation type="submission" date="2019-09" db="EMBL/GenBank/DDBJ databases">
        <title>NBRP : Genome information of microbial organism related human and environment.</title>
        <authorList>
            <person name="Hattori M."/>
            <person name="Oshima K."/>
            <person name="Inaba H."/>
            <person name="Suda W."/>
            <person name="Sakamoto M."/>
            <person name="Iino T."/>
            <person name="Kitahara M."/>
            <person name="Oshida Y."/>
            <person name="Iida T."/>
            <person name="Kudo T."/>
            <person name="Itoh T."/>
            <person name="Ohkuma M."/>
        </authorList>
    </citation>
    <scope>NUCLEOTIDE SEQUENCE [LARGE SCALE GENOMIC DNA]</scope>
    <source>
        <strain evidence="5 6">Hi-2</strain>
    </source>
</reference>
<dbReference type="InterPro" id="IPR033248">
    <property type="entry name" value="Transketolase_C"/>
</dbReference>
<dbReference type="PANTHER" id="PTHR43257:SF2">
    <property type="entry name" value="PYRUVATE DEHYDROGENASE E1 COMPONENT SUBUNIT BETA"/>
    <property type="match status" value="1"/>
</dbReference>
<dbReference type="Gene3D" id="3.40.50.970">
    <property type="match status" value="1"/>
</dbReference>
<evidence type="ECO:0000313" key="6">
    <source>
        <dbReference type="Proteomes" id="UP000322084"/>
    </source>
</evidence>
<dbReference type="InterPro" id="IPR005475">
    <property type="entry name" value="Transketolase-like_Pyr-bd"/>
</dbReference>
<keyword evidence="2" id="KW-0560">Oxidoreductase</keyword>
<dbReference type="Proteomes" id="UP000322084">
    <property type="component" value="Unassembled WGS sequence"/>
</dbReference>
<dbReference type="SUPFAM" id="SSF52518">
    <property type="entry name" value="Thiamin diphosphate-binding fold (THDP-binding)"/>
    <property type="match status" value="1"/>
</dbReference>
<dbReference type="EMBL" id="BKCL01000001">
    <property type="protein sequence ID" value="GEQ96545.1"/>
    <property type="molecule type" value="Genomic_DNA"/>
</dbReference>
<keyword evidence="3" id="KW-0786">Thiamine pyrophosphate</keyword>
<gene>
    <name evidence="5" type="ORF">JCM17844_01820</name>
</gene>
<evidence type="ECO:0000256" key="3">
    <source>
        <dbReference type="ARBA" id="ARBA00023052"/>
    </source>
</evidence>
<dbReference type="CDD" id="cd07036">
    <property type="entry name" value="TPP_PYR_E1-PDHc-beta_like"/>
    <property type="match status" value="1"/>
</dbReference>
<dbReference type="Pfam" id="PF02779">
    <property type="entry name" value="Transket_pyr"/>
    <property type="match status" value="1"/>
</dbReference>
<dbReference type="AlphaFoldDB" id="A0A5A7MNE3"/>
<protein>
    <submittedName>
        <fullName evidence="5">2-oxoisovalerate dehydrogenase subunit beta</fullName>
    </submittedName>
</protein>
<sequence>MAELTMIQAVNLAMREALAEDDAVILLGQDVGVDGGIFRATQGLIEDFGAARVLDTPLAEAGIIGMAVGMALNGMKPVAEMQFSGFSYQAFHQIENHVARFRWRTNGRFSVPMVIRMPYGAGVRALEHHSESREAYWAHTPGLKLVIPSGPIKARALLAAAIRDPDPVIFYEPKALYRAFKENVPDVAEPIEIGKADVVRVGKDLTLIAYGAMVPRAVDAATKLAGDGIEAEVIDLMTISPLDEETIIQSVKKTGRAVVVHEASRSFGVGAELCARINDKAFFHLEAPVKRVTGYDIHPPFFAREQHYLPSVLRIYDEARETLTI</sequence>
<dbReference type="GO" id="GO:0016491">
    <property type="term" value="F:oxidoreductase activity"/>
    <property type="evidence" value="ECO:0007669"/>
    <property type="project" value="UniProtKB-KW"/>
</dbReference>
<accession>A0A5A7MNE3</accession>
<comment type="caution">
    <text evidence="5">The sequence shown here is derived from an EMBL/GenBank/DDBJ whole genome shotgun (WGS) entry which is preliminary data.</text>
</comment>
<dbReference type="Pfam" id="PF02780">
    <property type="entry name" value="Transketolase_C"/>
    <property type="match status" value="1"/>
</dbReference>
<dbReference type="RefSeq" id="WP_149999233.1">
    <property type="nucleotide sequence ID" value="NZ_BKCL01000001.1"/>
</dbReference>
<dbReference type="InterPro" id="IPR029061">
    <property type="entry name" value="THDP-binding"/>
</dbReference>
<organism evidence="5 6">
    <name type="scientific">Iodidimonas gelatinilytica</name>
    <dbReference type="NCBI Taxonomy" id="1236966"/>
    <lineage>
        <taxon>Bacteria</taxon>
        <taxon>Pseudomonadati</taxon>
        <taxon>Pseudomonadota</taxon>
        <taxon>Alphaproteobacteria</taxon>
        <taxon>Iodidimonadales</taxon>
        <taxon>Iodidimonadaceae</taxon>
        <taxon>Iodidimonas</taxon>
    </lineage>
</organism>
<dbReference type="FunFam" id="3.40.50.970:FF:000001">
    <property type="entry name" value="Pyruvate dehydrogenase E1 beta subunit"/>
    <property type="match status" value="1"/>
</dbReference>